<sequence>MKKSKAVQFLLFFSAVALILSMIGVASIWLGQKNLQANETKKEPTQNESKASEKQTTFKITALGDSLTYGVGDVEGGGYVRVVDDFYKKTTKNVENVNLAISGAKSAQLLKQLDQKEVQNQIKSADVILMTIGGNDLFRGGEALDDFASDAIKQAETSYQKNLQQIYQTIRKLNLTAPVFHIGLYNPFMTLENATEMSSVVANWNMKSQNLTQKEPDIIYIPTFDLFQQNGAAYLATDKFHPNHAGYQLIGKRVTEVIQTGGEKSDGSTSTSSN</sequence>
<dbReference type="PANTHER" id="PTHR30383">
    <property type="entry name" value="THIOESTERASE 1/PROTEASE 1/LYSOPHOSPHOLIPASE L1"/>
    <property type="match status" value="1"/>
</dbReference>
<feature type="domain" description="SGNH hydrolase-type esterase" evidence="1">
    <location>
        <begin position="62"/>
        <end position="249"/>
    </location>
</feature>
<protein>
    <submittedName>
        <fullName evidence="2">SGNH/GDSL hydrolase family protein</fullName>
    </submittedName>
</protein>
<dbReference type="AlphaFoldDB" id="A0A7X0X5U7"/>
<accession>A0A7X0X5U7</accession>
<dbReference type="Gene3D" id="3.40.50.1110">
    <property type="entry name" value="SGNH hydrolase"/>
    <property type="match status" value="1"/>
</dbReference>
<comment type="caution">
    <text evidence="2">The sequence shown here is derived from an EMBL/GenBank/DDBJ whole genome shotgun (WGS) entry which is preliminary data.</text>
</comment>
<evidence type="ECO:0000313" key="3">
    <source>
        <dbReference type="Proteomes" id="UP000561617"/>
    </source>
</evidence>
<dbReference type="SUPFAM" id="SSF52266">
    <property type="entry name" value="SGNH hydrolase"/>
    <property type="match status" value="1"/>
</dbReference>
<dbReference type="CDD" id="cd04506">
    <property type="entry name" value="SGNH_hydrolase_YpmR_like"/>
    <property type="match status" value="1"/>
</dbReference>
<dbReference type="InterPro" id="IPR051532">
    <property type="entry name" value="Ester_Hydrolysis_Enzymes"/>
</dbReference>
<evidence type="ECO:0000313" key="2">
    <source>
        <dbReference type="EMBL" id="MBC1487933.1"/>
    </source>
</evidence>
<proteinExistence type="predicted"/>
<evidence type="ECO:0000259" key="1">
    <source>
        <dbReference type="Pfam" id="PF13472"/>
    </source>
</evidence>
<dbReference type="PANTHER" id="PTHR30383:SF27">
    <property type="entry name" value="SPORE GERMINATION LIPASE LIPC"/>
    <property type="match status" value="1"/>
</dbReference>
<dbReference type="InterPro" id="IPR013830">
    <property type="entry name" value="SGNH_hydro"/>
</dbReference>
<dbReference type="Proteomes" id="UP000561617">
    <property type="component" value="Unassembled WGS sequence"/>
</dbReference>
<dbReference type="GO" id="GO:0004622">
    <property type="term" value="F:phosphatidylcholine lysophospholipase activity"/>
    <property type="evidence" value="ECO:0007669"/>
    <property type="project" value="TreeGrafter"/>
</dbReference>
<keyword evidence="2" id="KW-0378">Hydrolase</keyword>
<reference evidence="2 3" key="1">
    <citation type="submission" date="2020-03" db="EMBL/GenBank/DDBJ databases">
        <title>Soil Listeria distribution.</title>
        <authorList>
            <person name="Liao J."/>
            <person name="Wiedmann M."/>
        </authorList>
    </citation>
    <scope>NUCLEOTIDE SEQUENCE [LARGE SCALE GENOMIC DNA]</scope>
    <source>
        <strain evidence="2 3">FSL L7-1554</strain>
    </source>
</reference>
<dbReference type="RefSeq" id="WP_185380568.1">
    <property type="nucleotide sequence ID" value="NZ_JAASTW010000002.1"/>
</dbReference>
<organism evidence="2 3">
    <name type="scientific">Listeria immobilis</name>
    <dbReference type="NCBI Taxonomy" id="2713502"/>
    <lineage>
        <taxon>Bacteria</taxon>
        <taxon>Bacillati</taxon>
        <taxon>Bacillota</taxon>
        <taxon>Bacilli</taxon>
        <taxon>Bacillales</taxon>
        <taxon>Listeriaceae</taxon>
        <taxon>Listeria</taxon>
    </lineage>
</organism>
<dbReference type="Pfam" id="PF13472">
    <property type="entry name" value="Lipase_GDSL_2"/>
    <property type="match status" value="1"/>
</dbReference>
<dbReference type="EMBL" id="JAASTW010000002">
    <property type="protein sequence ID" value="MBC1487933.1"/>
    <property type="molecule type" value="Genomic_DNA"/>
</dbReference>
<dbReference type="InterPro" id="IPR036514">
    <property type="entry name" value="SGNH_hydro_sf"/>
</dbReference>
<gene>
    <name evidence="2" type="ORF">HCJ38_02695</name>
</gene>
<name>A0A7X0X5U7_9LIST</name>